<dbReference type="Gene3D" id="1.10.10.10">
    <property type="entry name" value="Winged helix-like DNA-binding domain superfamily/Winged helix DNA-binding domain"/>
    <property type="match status" value="1"/>
</dbReference>
<dbReference type="InterPro" id="IPR036388">
    <property type="entry name" value="WH-like_DNA-bd_sf"/>
</dbReference>
<evidence type="ECO:0000313" key="3">
    <source>
        <dbReference type="Proteomes" id="UP000318578"/>
    </source>
</evidence>
<feature type="region of interest" description="Disordered" evidence="1">
    <location>
        <begin position="52"/>
        <end position="73"/>
    </location>
</feature>
<dbReference type="SUPFAM" id="SSF48295">
    <property type="entry name" value="TrpR-like"/>
    <property type="match status" value="1"/>
</dbReference>
<dbReference type="AlphaFoldDB" id="A0A558AI36"/>
<name>A0A558AI36_9PSEU</name>
<sequence length="73" mass="8376">MAKPAKRSFSFEFKLDVVRRFPAGETELDLACEFDLSSPKLIETWARKYRNEGDDGFTSEATRRTSEARRGAE</sequence>
<dbReference type="GO" id="GO:0043565">
    <property type="term" value="F:sequence-specific DNA binding"/>
    <property type="evidence" value="ECO:0007669"/>
    <property type="project" value="InterPro"/>
</dbReference>
<accession>A0A558AI36</accession>
<dbReference type="InterPro" id="IPR010921">
    <property type="entry name" value="Trp_repressor/repl_initiator"/>
</dbReference>
<proteinExistence type="predicted"/>
<comment type="caution">
    <text evidence="2">The sequence shown here is derived from an EMBL/GenBank/DDBJ whole genome shotgun (WGS) entry which is preliminary data.</text>
</comment>
<feature type="compositionally biased region" description="Basic and acidic residues" evidence="1">
    <location>
        <begin position="61"/>
        <end position="73"/>
    </location>
</feature>
<reference evidence="2 3" key="1">
    <citation type="submission" date="2019-07" db="EMBL/GenBank/DDBJ databases">
        <title>New species of Amycolatopsis and Streptomyces.</title>
        <authorList>
            <person name="Duangmal K."/>
            <person name="Teo W.F.A."/>
            <person name="Lipun K."/>
        </authorList>
    </citation>
    <scope>NUCLEOTIDE SEQUENCE [LARGE SCALE GENOMIC DNA]</scope>
    <source>
        <strain evidence="2 3">JCM 30562</strain>
    </source>
</reference>
<gene>
    <name evidence="2" type="ORF">FNH06_08270</name>
</gene>
<evidence type="ECO:0000313" key="2">
    <source>
        <dbReference type="EMBL" id="TVT23851.1"/>
    </source>
</evidence>
<dbReference type="RefSeq" id="WP_144636158.1">
    <property type="nucleotide sequence ID" value="NZ_BNAX01000017.1"/>
</dbReference>
<evidence type="ECO:0000256" key="1">
    <source>
        <dbReference type="SAM" id="MobiDB-lite"/>
    </source>
</evidence>
<dbReference type="Proteomes" id="UP000318578">
    <property type="component" value="Unassembled WGS sequence"/>
</dbReference>
<protein>
    <submittedName>
        <fullName evidence="2">Transposase</fullName>
    </submittedName>
</protein>
<keyword evidence="3" id="KW-1185">Reference proteome</keyword>
<dbReference type="EMBL" id="VJZA01000009">
    <property type="protein sequence ID" value="TVT23851.1"/>
    <property type="molecule type" value="Genomic_DNA"/>
</dbReference>
<organism evidence="2 3">
    <name type="scientific">Amycolatopsis acidiphila</name>
    <dbReference type="NCBI Taxonomy" id="715473"/>
    <lineage>
        <taxon>Bacteria</taxon>
        <taxon>Bacillati</taxon>
        <taxon>Actinomycetota</taxon>
        <taxon>Actinomycetes</taxon>
        <taxon>Pseudonocardiales</taxon>
        <taxon>Pseudonocardiaceae</taxon>
        <taxon>Amycolatopsis</taxon>
    </lineage>
</organism>
<dbReference type="OrthoDB" id="3267704at2"/>